<dbReference type="Proteomes" id="UP001139308">
    <property type="component" value="Unassembled WGS sequence"/>
</dbReference>
<dbReference type="EMBL" id="JAKLJA010000052">
    <property type="protein sequence ID" value="MCG5078167.1"/>
    <property type="molecule type" value="Genomic_DNA"/>
</dbReference>
<evidence type="ECO:0000259" key="2">
    <source>
        <dbReference type="Pfam" id="PF03795"/>
    </source>
</evidence>
<name>A0A9X1ZY66_9BURK</name>
<dbReference type="Pfam" id="PF03795">
    <property type="entry name" value="YCII"/>
    <property type="match status" value="1"/>
</dbReference>
<evidence type="ECO:0000256" key="1">
    <source>
        <dbReference type="ARBA" id="ARBA00007689"/>
    </source>
</evidence>
<evidence type="ECO:0000313" key="3">
    <source>
        <dbReference type="EMBL" id="MCG5078167.1"/>
    </source>
</evidence>
<proteinExistence type="inferred from homology"/>
<comment type="caution">
    <text evidence="3">The sequence shown here is derived from an EMBL/GenBank/DDBJ whole genome shotgun (WGS) entry which is preliminary data.</text>
</comment>
<comment type="similarity">
    <text evidence="1">Belongs to the YciI family.</text>
</comment>
<accession>A0A9X1ZY66</accession>
<dbReference type="Gene3D" id="3.30.70.1060">
    <property type="entry name" value="Dimeric alpha+beta barrel"/>
    <property type="match status" value="1"/>
</dbReference>
<reference evidence="3" key="1">
    <citation type="submission" date="2022-01" db="EMBL/GenBank/DDBJ databases">
        <title>Genome sequence and assembly of Parabukholderia sp. RG36.</title>
        <authorList>
            <person name="Chhetri G."/>
        </authorList>
    </citation>
    <scope>NUCLEOTIDE SEQUENCE</scope>
    <source>
        <strain evidence="3">RG36</strain>
    </source>
</reference>
<dbReference type="InterPro" id="IPR051807">
    <property type="entry name" value="Sec-metab_biosynth-assoc"/>
</dbReference>
<organism evidence="3 4">
    <name type="scientific">Paraburkholderia tagetis</name>
    <dbReference type="NCBI Taxonomy" id="2913261"/>
    <lineage>
        <taxon>Bacteria</taxon>
        <taxon>Pseudomonadati</taxon>
        <taxon>Pseudomonadota</taxon>
        <taxon>Betaproteobacteria</taxon>
        <taxon>Burkholderiales</taxon>
        <taxon>Burkholderiaceae</taxon>
        <taxon>Paraburkholderia</taxon>
    </lineage>
</organism>
<evidence type="ECO:0000313" key="4">
    <source>
        <dbReference type="Proteomes" id="UP001139308"/>
    </source>
</evidence>
<dbReference type="InterPro" id="IPR011008">
    <property type="entry name" value="Dimeric_a/b-barrel"/>
</dbReference>
<dbReference type="AlphaFoldDB" id="A0A9X1ZY66"/>
<feature type="domain" description="YCII-related" evidence="2">
    <location>
        <begin position="1"/>
        <end position="86"/>
    </location>
</feature>
<sequence>MHIVVYCLDHPDVIALRRTHFAAHKARLETSPLHTVIAGPLTEPDGTIVGSFFLYDAHDIETVRAFVLEDPFNIAGIWKTVDIRCFEKRAGRC</sequence>
<dbReference type="InterPro" id="IPR005545">
    <property type="entry name" value="YCII"/>
</dbReference>
<protein>
    <submittedName>
        <fullName evidence="3">YciI family protein</fullName>
    </submittedName>
</protein>
<gene>
    <name evidence="3" type="ORF">L5014_33375</name>
</gene>
<dbReference type="SUPFAM" id="SSF54909">
    <property type="entry name" value="Dimeric alpha+beta barrel"/>
    <property type="match status" value="1"/>
</dbReference>
<dbReference type="RefSeq" id="WP_238468112.1">
    <property type="nucleotide sequence ID" value="NZ_JAKLJA010000052.1"/>
</dbReference>
<dbReference type="PANTHER" id="PTHR33606:SF3">
    <property type="entry name" value="PROTEIN YCII"/>
    <property type="match status" value="1"/>
</dbReference>
<keyword evidence="4" id="KW-1185">Reference proteome</keyword>
<dbReference type="PANTHER" id="PTHR33606">
    <property type="entry name" value="PROTEIN YCII"/>
    <property type="match status" value="1"/>
</dbReference>